<evidence type="ECO:0000256" key="11">
    <source>
        <dbReference type="ARBA" id="ARBA00042730"/>
    </source>
</evidence>
<keyword evidence="3" id="KW-0964">Secreted</keyword>
<dbReference type="InterPro" id="IPR014347">
    <property type="entry name" value="Tautomerase/MIF_sf"/>
</dbReference>
<proteinExistence type="predicted"/>
<comment type="catalytic activity">
    <reaction evidence="5">
        <text>3-phenylpyruvate = enol-phenylpyruvate</text>
        <dbReference type="Rhea" id="RHEA:17097"/>
        <dbReference type="ChEBI" id="CHEBI:16815"/>
        <dbReference type="ChEBI" id="CHEBI:18005"/>
        <dbReference type="EC" id="5.3.2.1"/>
    </reaction>
</comment>
<protein>
    <recommendedName>
        <fullName evidence="11">L-dopachrome isomerase</fullName>
        <ecNumber evidence="8">5.3.2.1</ecNumber>
        <ecNumber evidence="7">5.3.3.12</ecNumber>
    </recommendedName>
    <alternativeName>
        <fullName evidence="9">L-dopachrome tautomerase</fullName>
    </alternativeName>
    <alternativeName>
        <fullName evidence="10">Phenylpyruvate tautomerase</fullName>
    </alternativeName>
</protein>
<gene>
    <name evidence="12" type="ORF">ABC977_00085</name>
</gene>
<evidence type="ECO:0000256" key="2">
    <source>
        <dbReference type="ARBA" id="ARBA00022514"/>
    </source>
</evidence>
<evidence type="ECO:0000256" key="7">
    <source>
        <dbReference type="ARBA" id="ARBA00038932"/>
    </source>
</evidence>
<keyword evidence="13" id="KW-1185">Reference proteome</keyword>
<dbReference type="PANTHER" id="PTHR11954:SF6">
    <property type="entry name" value="MACROPHAGE MIGRATION INHIBITORY FACTOR"/>
    <property type="match status" value="1"/>
</dbReference>
<evidence type="ECO:0000256" key="10">
    <source>
        <dbReference type="ARBA" id="ARBA00041912"/>
    </source>
</evidence>
<dbReference type="EC" id="5.3.2.1" evidence="8"/>
<sequence length="114" mass="12442">MPTLRLLTNATVAPETRPELLASASKRVAELLGKPESYVLVILEAGADLLFGGNDEPAAYVELKSIGLPESRTAEFARALCGWLGDALKIDPQRVYIEFSSPPRHLFGWNNATF</sequence>
<comment type="caution">
    <text evidence="12">The sequence shown here is derived from an EMBL/GenBank/DDBJ whole genome shotgun (WGS) entry which is preliminary data.</text>
</comment>
<keyword evidence="4" id="KW-0413">Isomerase</keyword>
<organism evidence="12 13">
    <name type="scientific">Thioalkalicoccus limnaeus</name>
    <dbReference type="NCBI Taxonomy" id="120681"/>
    <lineage>
        <taxon>Bacteria</taxon>
        <taxon>Pseudomonadati</taxon>
        <taxon>Pseudomonadota</taxon>
        <taxon>Gammaproteobacteria</taxon>
        <taxon>Chromatiales</taxon>
        <taxon>Chromatiaceae</taxon>
        <taxon>Thioalkalicoccus</taxon>
    </lineage>
</organism>
<evidence type="ECO:0000256" key="6">
    <source>
        <dbReference type="ARBA" id="ARBA00036823"/>
    </source>
</evidence>
<dbReference type="Proteomes" id="UP001564408">
    <property type="component" value="Unassembled WGS sequence"/>
</dbReference>
<reference evidence="12 13" key="1">
    <citation type="submission" date="2024-05" db="EMBL/GenBank/DDBJ databases">
        <title>Genome Sequence and Characterization of the New Strain Purple Sulfur Bacterium of Genus Thioalkalicoccus.</title>
        <authorList>
            <person name="Bryantseva I.A."/>
            <person name="Kyndt J.A."/>
            <person name="Imhoff J.F."/>
        </authorList>
    </citation>
    <scope>NUCLEOTIDE SEQUENCE [LARGE SCALE GENOMIC DNA]</scope>
    <source>
        <strain evidence="12 13">Um2</strain>
    </source>
</reference>
<dbReference type="InterPro" id="IPR001398">
    <property type="entry name" value="Macrophage_inhib_fac"/>
</dbReference>
<evidence type="ECO:0000256" key="3">
    <source>
        <dbReference type="ARBA" id="ARBA00022525"/>
    </source>
</evidence>
<evidence type="ECO:0000313" key="13">
    <source>
        <dbReference type="Proteomes" id="UP001564408"/>
    </source>
</evidence>
<dbReference type="Pfam" id="PF01187">
    <property type="entry name" value="MIF"/>
    <property type="match status" value="1"/>
</dbReference>
<dbReference type="SUPFAM" id="SSF55331">
    <property type="entry name" value="Tautomerase/MIF"/>
    <property type="match status" value="1"/>
</dbReference>
<evidence type="ECO:0000256" key="4">
    <source>
        <dbReference type="ARBA" id="ARBA00023235"/>
    </source>
</evidence>
<dbReference type="RefSeq" id="WP_369665189.1">
    <property type="nucleotide sequence ID" value="NZ_JBDKXB010000001.1"/>
</dbReference>
<accession>A0ABV4B919</accession>
<comment type="subcellular location">
    <subcellularLocation>
        <location evidence="1">Secreted</location>
    </subcellularLocation>
</comment>
<name>A0ABV4B919_9GAMM</name>
<evidence type="ECO:0000313" key="12">
    <source>
        <dbReference type="EMBL" id="MEY6430802.1"/>
    </source>
</evidence>
<keyword evidence="2" id="KW-0202">Cytokine</keyword>
<dbReference type="Gene3D" id="3.30.429.10">
    <property type="entry name" value="Macrophage Migration Inhibitory Factor"/>
    <property type="match status" value="1"/>
</dbReference>
<dbReference type="EC" id="5.3.3.12" evidence="7"/>
<evidence type="ECO:0000256" key="8">
    <source>
        <dbReference type="ARBA" id="ARBA00039086"/>
    </source>
</evidence>
<dbReference type="PANTHER" id="PTHR11954">
    <property type="entry name" value="D-DOPACHROME DECARBOXYLASE"/>
    <property type="match status" value="1"/>
</dbReference>
<comment type="catalytic activity">
    <reaction evidence="6">
        <text>L-dopachrome = 5,6-dihydroxyindole-2-carboxylate</text>
        <dbReference type="Rhea" id="RHEA:13041"/>
        <dbReference type="ChEBI" id="CHEBI:16875"/>
        <dbReference type="ChEBI" id="CHEBI:57509"/>
        <dbReference type="EC" id="5.3.3.12"/>
    </reaction>
</comment>
<evidence type="ECO:0000256" key="1">
    <source>
        <dbReference type="ARBA" id="ARBA00004613"/>
    </source>
</evidence>
<dbReference type="EMBL" id="JBDKXB010000001">
    <property type="protein sequence ID" value="MEY6430802.1"/>
    <property type="molecule type" value="Genomic_DNA"/>
</dbReference>
<evidence type="ECO:0000256" key="9">
    <source>
        <dbReference type="ARBA" id="ARBA00041631"/>
    </source>
</evidence>
<evidence type="ECO:0000256" key="5">
    <source>
        <dbReference type="ARBA" id="ARBA00036735"/>
    </source>
</evidence>